<keyword evidence="2" id="KW-0863">Zinc-finger</keyword>
<keyword evidence="1" id="KW-0479">Metal-binding</keyword>
<dbReference type="PANTHER" id="PTHR10865:SF29">
    <property type="entry name" value="METASTASIS ASSOCIATED 1-LIKE, ISOFORM D"/>
    <property type="match status" value="1"/>
</dbReference>
<dbReference type="CDD" id="cd00202">
    <property type="entry name" value="ZnF_GATA"/>
    <property type="match status" value="1"/>
</dbReference>
<dbReference type="InterPro" id="IPR001005">
    <property type="entry name" value="SANT/Myb"/>
</dbReference>
<proteinExistence type="predicted"/>
<feature type="domain" description="BAH" evidence="6">
    <location>
        <begin position="4"/>
        <end position="146"/>
    </location>
</feature>
<dbReference type="InterPro" id="IPR017884">
    <property type="entry name" value="SANT_dom"/>
</dbReference>
<keyword evidence="5" id="KW-0175">Coiled coil</keyword>
<organism evidence="9 10">
    <name type="scientific">Sphagnum jensenii</name>
    <dbReference type="NCBI Taxonomy" id="128206"/>
    <lineage>
        <taxon>Eukaryota</taxon>
        <taxon>Viridiplantae</taxon>
        <taxon>Streptophyta</taxon>
        <taxon>Embryophyta</taxon>
        <taxon>Bryophyta</taxon>
        <taxon>Sphagnophytina</taxon>
        <taxon>Sphagnopsida</taxon>
        <taxon>Sphagnales</taxon>
        <taxon>Sphagnaceae</taxon>
        <taxon>Sphagnum</taxon>
    </lineage>
</organism>
<dbReference type="InterPro" id="IPR009057">
    <property type="entry name" value="Homeodomain-like_sf"/>
</dbReference>
<evidence type="ECO:0000259" key="7">
    <source>
        <dbReference type="PROSITE" id="PS51156"/>
    </source>
</evidence>
<sequence length="411" mass="47314">MAANMYRVGDYVYFETSSTTPYQIRRIEELIKTPSGNVEAKVMCFYRRRDISGSLIMLADKHQSALEEEQEREAEQLSEKNKHQLKLRELFLSRQVETLPATHIRGKCSVTLLNETESLASYLNKEDAFFYTLVYDPHQKTLLADRGEIRVGSRYQAEVPHNTLTPDESDNRVLEELETLVYTPNHNLSDKQIDQYLIISRSVGTFARALDCSSSVKQPSLHMSAAAASRDITLLHAMEFLHQHNYDIGKAVCSLVPPNGPVLCRDEMEEWSASEANLFEEALEKYGKDFNDIRQDFLPWKSLKNLVEYYYMWKTTDRYVQQKRVKAVEAESKLKQVYIPNYNNKQPNAVNGGINLSSDAPPASGRPCESCFKQSSSQWYSWGPAHMQCRLCQSCWTYWKKFGGLKYSSRI</sequence>
<name>A0ABP0V910_9BRYO</name>
<feature type="coiled-coil region" evidence="5">
    <location>
        <begin position="59"/>
        <end position="87"/>
    </location>
</feature>
<dbReference type="PANTHER" id="PTHR10865">
    <property type="entry name" value="METASTASIS-ASSOCIATED PROTEIN AND MESODERM INDUCTION EARLY RESPONSE PROTEIN"/>
    <property type="match status" value="1"/>
</dbReference>
<dbReference type="InterPro" id="IPR043151">
    <property type="entry name" value="BAH_sf"/>
</dbReference>
<accession>A0ABP0V910</accession>
<dbReference type="PROSITE" id="PS51038">
    <property type="entry name" value="BAH"/>
    <property type="match status" value="1"/>
</dbReference>
<evidence type="ECO:0000256" key="3">
    <source>
        <dbReference type="ARBA" id="ARBA00022833"/>
    </source>
</evidence>
<dbReference type="InterPro" id="IPR001025">
    <property type="entry name" value="BAH_dom"/>
</dbReference>
<evidence type="ECO:0008006" key="11">
    <source>
        <dbReference type="Google" id="ProtNLM"/>
    </source>
</evidence>
<evidence type="ECO:0000256" key="2">
    <source>
        <dbReference type="ARBA" id="ARBA00022771"/>
    </source>
</evidence>
<evidence type="ECO:0000256" key="4">
    <source>
        <dbReference type="ARBA" id="ARBA00023242"/>
    </source>
</evidence>
<comment type="caution">
    <text evidence="9">The sequence shown here is derived from an EMBL/GenBank/DDBJ whole genome shotgun (WGS) entry which is preliminary data.</text>
</comment>
<dbReference type="SMART" id="SM00717">
    <property type="entry name" value="SANT"/>
    <property type="match status" value="1"/>
</dbReference>
<feature type="domain" description="SANT" evidence="8">
    <location>
        <begin position="266"/>
        <end position="318"/>
    </location>
</feature>
<dbReference type="Pfam" id="PF01448">
    <property type="entry name" value="ELM2"/>
    <property type="match status" value="1"/>
</dbReference>
<feature type="non-terminal residue" evidence="9">
    <location>
        <position position="1"/>
    </location>
</feature>
<dbReference type="Pfam" id="PF00249">
    <property type="entry name" value="Myb_DNA-binding"/>
    <property type="match status" value="1"/>
</dbReference>
<dbReference type="InterPro" id="IPR000949">
    <property type="entry name" value="ELM2_dom"/>
</dbReference>
<evidence type="ECO:0000256" key="5">
    <source>
        <dbReference type="SAM" id="Coils"/>
    </source>
</evidence>
<dbReference type="Gene3D" id="2.30.30.490">
    <property type="match status" value="1"/>
</dbReference>
<evidence type="ECO:0000313" key="10">
    <source>
        <dbReference type="Proteomes" id="UP001497444"/>
    </source>
</evidence>
<gene>
    <name evidence="9" type="ORF">CSSPJE1EN1_LOCUS26252</name>
</gene>
<dbReference type="Pfam" id="PF01426">
    <property type="entry name" value="BAH"/>
    <property type="match status" value="1"/>
</dbReference>
<evidence type="ECO:0000256" key="1">
    <source>
        <dbReference type="ARBA" id="ARBA00022723"/>
    </source>
</evidence>
<dbReference type="Pfam" id="PF00320">
    <property type="entry name" value="GATA"/>
    <property type="match status" value="1"/>
</dbReference>
<dbReference type="PROSITE" id="PS51293">
    <property type="entry name" value="SANT"/>
    <property type="match status" value="1"/>
</dbReference>
<dbReference type="SMART" id="SM00439">
    <property type="entry name" value="BAH"/>
    <property type="match status" value="1"/>
</dbReference>
<dbReference type="PROSITE" id="PS51156">
    <property type="entry name" value="ELM2"/>
    <property type="match status" value="1"/>
</dbReference>
<dbReference type="Gene3D" id="4.10.1240.50">
    <property type="match status" value="1"/>
</dbReference>
<dbReference type="InterPro" id="IPR000679">
    <property type="entry name" value="Znf_GATA"/>
</dbReference>
<evidence type="ECO:0000313" key="9">
    <source>
        <dbReference type="EMBL" id="CAK9250874.1"/>
    </source>
</evidence>
<dbReference type="SMART" id="SM00401">
    <property type="entry name" value="ZnF_GATA"/>
    <property type="match status" value="1"/>
</dbReference>
<feature type="non-terminal residue" evidence="9">
    <location>
        <position position="411"/>
    </location>
</feature>
<keyword evidence="10" id="KW-1185">Reference proteome</keyword>
<keyword evidence="3" id="KW-0862">Zinc</keyword>
<dbReference type="SMART" id="SM01189">
    <property type="entry name" value="ELM2"/>
    <property type="match status" value="1"/>
</dbReference>
<dbReference type="CDD" id="cd04709">
    <property type="entry name" value="BAH_MTA"/>
    <property type="match status" value="1"/>
</dbReference>
<dbReference type="SUPFAM" id="SSF46689">
    <property type="entry name" value="Homeodomain-like"/>
    <property type="match status" value="1"/>
</dbReference>
<dbReference type="EMBL" id="CAXAQS010000259">
    <property type="protein sequence ID" value="CAK9250874.1"/>
    <property type="molecule type" value="Genomic_DNA"/>
</dbReference>
<feature type="domain" description="ELM2" evidence="7">
    <location>
        <begin position="147"/>
        <end position="259"/>
    </location>
</feature>
<dbReference type="Gene3D" id="1.10.10.60">
    <property type="entry name" value="Homeodomain-like"/>
    <property type="match status" value="1"/>
</dbReference>
<dbReference type="CDD" id="cd11661">
    <property type="entry name" value="SANT_MTA3_like"/>
    <property type="match status" value="1"/>
</dbReference>
<dbReference type="InterPro" id="IPR040138">
    <property type="entry name" value="MIER/MTA"/>
</dbReference>
<dbReference type="Proteomes" id="UP001497444">
    <property type="component" value="Unassembled WGS sequence"/>
</dbReference>
<evidence type="ECO:0000259" key="6">
    <source>
        <dbReference type="PROSITE" id="PS51038"/>
    </source>
</evidence>
<keyword evidence="4" id="KW-0539">Nucleus</keyword>
<evidence type="ECO:0000259" key="8">
    <source>
        <dbReference type="PROSITE" id="PS51293"/>
    </source>
</evidence>
<reference evidence="9" key="1">
    <citation type="submission" date="2024-02" db="EMBL/GenBank/DDBJ databases">
        <authorList>
            <consortium name="ELIXIR-Norway"/>
            <consortium name="Elixir Norway"/>
        </authorList>
    </citation>
    <scope>NUCLEOTIDE SEQUENCE</scope>
</reference>
<protein>
    <recommendedName>
        <fullName evidence="11">Metastasis-associated protein MTA3</fullName>
    </recommendedName>
</protein>